<dbReference type="GO" id="GO:0015421">
    <property type="term" value="F:ABC-type oligopeptide transporter activity"/>
    <property type="evidence" value="ECO:0007669"/>
    <property type="project" value="TreeGrafter"/>
</dbReference>
<dbReference type="FunFam" id="3.40.50.300:FF:000479">
    <property type="entry name" value="Multidrug resistance protein 1A"/>
    <property type="match status" value="1"/>
</dbReference>
<keyword evidence="6 15" id="KW-0812">Transmembrane</keyword>
<dbReference type="InterPro" id="IPR003593">
    <property type="entry name" value="AAA+_ATPase"/>
</dbReference>
<dbReference type="Pfam" id="PF00664">
    <property type="entry name" value="ABC_membrane"/>
    <property type="match status" value="2"/>
</dbReference>
<feature type="domain" description="ABC transmembrane type-1" evidence="17">
    <location>
        <begin position="730"/>
        <end position="930"/>
    </location>
</feature>
<dbReference type="PROSITE" id="PS50929">
    <property type="entry name" value="ABC_TM1F"/>
    <property type="match status" value="2"/>
</dbReference>
<dbReference type="PANTHER" id="PTHR43394:SF28">
    <property type="entry name" value="ATP-BINDING CASSETTE SUBFAMILY B MEMBER 1"/>
    <property type="match status" value="1"/>
</dbReference>
<comment type="caution">
    <text evidence="18">The sequence shown here is derived from an EMBL/GenBank/DDBJ whole genome shotgun (WGS) entry which is preliminary data.</text>
</comment>
<keyword evidence="4" id="KW-0813">Transport</keyword>
<dbReference type="GO" id="GO:0005524">
    <property type="term" value="F:ATP binding"/>
    <property type="evidence" value="ECO:0007669"/>
    <property type="project" value="UniProtKB-KW"/>
</dbReference>
<evidence type="ECO:0000256" key="7">
    <source>
        <dbReference type="ARBA" id="ARBA00022737"/>
    </source>
</evidence>
<dbReference type="InterPro" id="IPR027417">
    <property type="entry name" value="P-loop_NTPase"/>
</dbReference>
<dbReference type="Proteomes" id="UP000316079">
    <property type="component" value="Unassembled WGS sequence"/>
</dbReference>
<name>A0A553RLL6_9TELE</name>
<feature type="domain" description="ABC transporter" evidence="16">
    <location>
        <begin position="362"/>
        <end position="598"/>
    </location>
</feature>
<dbReference type="FunFam" id="1.20.1560.10:FF:000018">
    <property type="entry name" value="ATP-binding cassette subfamily B member 11"/>
    <property type="match status" value="1"/>
</dbReference>
<reference evidence="18 19" key="1">
    <citation type="journal article" date="2019" name="Sci. Data">
        <title>Hybrid genome assembly and annotation of Danionella translucida.</title>
        <authorList>
            <person name="Kadobianskyi M."/>
            <person name="Schulze L."/>
            <person name="Schuelke M."/>
            <person name="Judkewitz B."/>
        </authorList>
    </citation>
    <scope>NUCLEOTIDE SEQUENCE [LARGE SCALE GENOMIC DNA]</scope>
    <source>
        <strain evidence="18 19">Bolton</strain>
    </source>
</reference>
<keyword evidence="19" id="KW-1185">Reference proteome</keyword>
<keyword evidence="11 15" id="KW-1133">Transmembrane helix</keyword>
<dbReference type="SMART" id="SM00382">
    <property type="entry name" value="AAA"/>
    <property type="match status" value="2"/>
</dbReference>
<gene>
    <name evidence="18" type="ORF">DNTS_029880</name>
</gene>
<comment type="subcellular location">
    <subcellularLocation>
        <location evidence="1">Membrane</location>
        <topology evidence="1">Multi-pass membrane protein</topology>
    </subcellularLocation>
</comment>
<keyword evidence="8" id="KW-0547">Nucleotide-binding</keyword>
<feature type="transmembrane region" description="Helical" evidence="15">
    <location>
        <begin position="185"/>
        <end position="207"/>
    </location>
</feature>
<protein>
    <recommendedName>
        <fullName evidence="3">ABC-type xenobiotic transporter</fullName>
        <ecNumber evidence="3">7.6.2.2</ecNumber>
    </recommendedName>
</protein>
<evidence type="ECO:0000256" key="2">
    <source>
        <dbReference type="ARBA" id="ARBA00007577"/>
    </source>
</evidence>
<evidence type="ECO:0000256" key="3">
    <source>
        <dbReference type="ARBA" id="ARBA00012191"/>
    </source>
</evidence>
<dbReference type="GO" id="GO:0016887">
    <property type="term" value="F:ATP hydrolysis activity"/>
    <property type="evidence" value="ECO:0007669"/>
    <property type="project" value="InterPro"/>
</dbReference>
<evidence type="ECO:0000256" key="5">
    <source>
        <dbReference type="ARBA" id="ARBA00022553"/>
    </source>
</evidence>
<dbReference type="CDD" id="cd18577">
    <property type="entry name" value="ABC_6TM_Pgp_ABCB1_D1_like"/>
    <property type="match status" value="1"/>
</dbReference>
<feature type="region of interest" description="Disordered" evidence="14">
    <location>
        <begin position="625"/>
        <end position="653"/>
    </location>
</feature>
<evidence type="ECO:0000256" key="4">
    <source>
        <dbReference type="ARBA" id="ARBA00022448"/>
    </source>
</evidence>
<dbReference type="Pfam" id="PF00005">
    <property type="entry name" value="ABC_tran"/>
    <property type="match status" value="2"/>
</dbReference>
<dbReference type="OrthoDB" id="6500128at2759"/>
<evidence type="ECO:0000313" key="18">
    <source>
        <dbReference type="EMBL" id="TRZ03080.1"/>
    </source>
</evidence>
<dbReference type="InterPro" id="IPR011527">
    <property type="entry name" value="ABC1_TM_dom"/>
</dbReference>
<dbReference type="InterPro" id="IPR003439">
    <property type="entry name" value="ABC_transporter-like_ATP-bd"/>
</dbReference>
<keyword evidence="12 15" id="KW-0472">Membrane</keyword>
<dbReference type="EC" id="7.6.2.2" evidence="3"/>
<feature type="transmembrane region" description="Helical" evidence="15">
    <location>
        <begin position="160"/>
        <end position="179"/>
    </location>
</feature>
<evidence type="ECO:0000256" key="9">
    <source>
        <dbReference type="ARBA" id="ARBA00022840"/>
    </source>
</evidence>
<dbReference type="Gene3D" id="1.20.1560.10">
    <property type="entry name" value="ABC transporter type 1, transmembrane domain"/>
    <property type="match status" value="2"/>
</dbReference>
<dbReference type="InterPro" id="IPR017871">
    <property type="entry name" value="ABC_transporter-like_CS"/>
</dbReference>
<evidence type="ECO:0000313" key="19">
    <source>
        <dbReference type="Proteomes" id="UP000316079"/>
    </source>
</evidence>
<accession>A0A553RLL6</accession>
<dbReference type="InterPro" id="IPR039421">
    <property type="entry name" value="Type_1_exporter"/>
</dbReference>
<keyword evidence="10" id="KW-1278">Translocase</keyword>
<feature type="domain" description="ABC transporter" evidence="16">
    <location>
        <begin position="965"/>
        <end position="1203"/>
    </location>
</feature>
<dbReference type="GO" id="GO:0008559">
    <property type="term" value="F:ABC-type xenobiotic transporter activity"/>
    <property type="evidence" value="ECO:0007669"/>
    <property type="project" value="UniProtKB-EC"/>
</dbReference>
<dbReference type="EMBL" id="SRMA01015983">
    <property type="protein sequence ID" value="TRZ03080.1"/>
    <property type="molecule type" value="Genomic_DNA"/>
</dbReference>
<dbReference type="PROSITE" id="PS00211">
    <property type="entry name" value="ABC_TRANSPORTER_1"/>
    <property type="match status" value="2"/>
</dbReference>
<feature type="transmembrane region" description="Helical" evidence="15">
    <location>
        <begin position="298"/>
        <end position="316"/>
    </location>
</feature>
<feature type="transmembrane region" description="Helical" evidence="15">
    <location>
        <begin position="20"/>
        <end position="42"/>
    </location>
</feature>
<keyword evidence="13" id="KW-0325">Glycoprotein</keyword>
<dbReference type="GO" id="GO:0090374">
    <property type="term" value="P:oligopeptide export from mitochondrion"/>
    <property type="evidence" value="ECO:0007669"/>
    <property type="project" value="TreeGrafter"/>
</dbReference>
<evidence type="ECO:0000259" key="17">
    <source>
        <dbReference type="PROSITE" id="PS50929"/>
    </source>
</evidence>
<feature type="transmembrane region" description="Helical" evidence="15">
    <location>
        <begin position="85"/>
        <end position="109"/>
    </location>
</feature>
<evidence type="ECO:0000256" key="10">
    <source>
        <dbReference type="ARBA" id="ARBA00022967"/>
    </source>
</evidence>
<evidence type="ECO:0000256" key="8">
    <source>
        <dbReference type="ARBA" id="ARBA00022741"/>
    </source>
</evidence>
<dbReference type="CDD" id="cd03249">
    <property type="entry name" value="ABC_MTABC3_MDL1_MDL2"/>
    <property type="match status" value="2"/>
</dbReference>
<evidence type="ECO:0000256" key="6">
    <source>
        <dbReference type="ARBA" id="ARBA00022692"/>
    </source>
</evidence>
<organism evidence="18 19">
    <name type="scientific">Danionella cerebrum</name>
    <dbReference type="NCBI Taxonomy" id="2873325"/>
    <lineage>
        <taxon>Eukaryota</taxon>
        <taxon>Metazoa</taxon>
        <taxon>Chordata</taxon>
        <taxon>Craniata</taxon>
        <taxon>Vertebrata</taxon>
        <taxon>Euteleostomi</taxon>
        <taxon>Actinopterygii</taxon>
        <taxon>Neopterygii</taxon>
        <taxon>Teleostei</taxon>
        <taxon>Ostariophysi</taxon>
        <taxon>Cypriniformes</taxon>
        <taxon>Danionidae</taxon>
        <taxon>Danioninae</taxon>
        <taxon>Danionella</taxon>
    </lineage>
</organism>
<feature type="transmembrane region" description="Helical" evidence="15">
    <location>
        <begin position="865"/>
        <end position="883"/>
    </location>
</feature>
<evidence type="ECO:0000256" key="15">
    <source>
        <dbReference type="SAM" id="Phobius"/>
    </source>
</evidence>
<keyword evidence="9" id="KW-0067">ATP-binding</keyword>
<sequence length="1207" mass="133542">MEMVGPFELFRYADGFDIFLILLATIMSIVNGAVLPLMVIVFGDMTNSFVEDTYLENSKNNTLTPNLTSPLFSNKTLGEEMTKHAIYYSIMGFVVLVAAYMQVAFWTIAAGRQVKKLRKTFFHSIMKQEIGWFDVNETGELNTRLTDDVYKINEGIGDKLGLLIQNFTTFLTGIIIGFIKGWKLTLVILAVSPLLGVSAAVIGKVMATFTSKEQTAYAKAGAVAEEVLSSIRTVFAFGGQKKEIKRYNKNLEEAKNVGIRKAITVNIAMGFTFFMIYMSYALAFWYGSTLILAGEYDIGALLTVFFAVLIGAFGIGQTSPNIQSFASARGAAHKVFQIVDHEPKISSYSDEGYKLDSVKGNIEFKNIHFRYPSRQDVQVLNGMNLKVRSGQTIALVGSSGCGKSTTIQLLQRFYDPQEGTVTIDDHDVRSLNVRGLRELIGVVSQEPVLFATTISENIRYGRQDVTQEEIEQAAREANAYDFIMKLPDKFETLVGERGTQMSGGQKQRIAIARALVRNPKILLLDEATSALDAESEKIVQAALDKVRLGRTTIVVAHRLSTIRNADLIAGFQKGEIVELGSHDELMERKGVYHTLVTMQMFKSTDEANDEQEKVEEMIMDEKSPSVTSMTERTLFRQKSRSGSEKEQKVEEKPVEEEKVPSVSFFTVLKLNKPEWFYIVVGVLCATVNGGMQPAFAVIFSKIIAVFAEVEPDVIRQRCDLYSLLFAGIGDLSWYDDHKNSVGALTTRLAADTAQVQGATGVRLATLAQNVANLGTAIIISFVYGWQLTLLILAIVPIMAVAGAIQMKLLAGHAQKDKKELEQAGKIATEAIENIRTVVSLTRERKFESLYEENLLVPYRNSKKKAHVFGLTFSFSQAMIYFAYAGCFKFGSWLIEQKMMTFEGVFLVISAIVYGAMAVGEANSFTPNYAKAKMSASHVMMLIKRVPAIDSSSEDGDKPEKFEGNVGFERVHFKYPSRPDVPVLQGLKLKVKKGQTLALVGSSGCGKSTTIQLLERFYDPQQGRVMLDDNDAKQLNIHWLRSQIGIVSQEPVLFDCSLAENIAYGDNNRSVSQEEIEEAAKAANIHAFIEGLPQRYQTQAGDKGTQLSGGQKQRIAIARAILRNPKLLLLDEATSALDTESEKVVQDALDKAREGRTCIVVAHRLSTIQNADCIAVVQNGVVVEQGTHQQLLSLQGAYYTLVTSQMTH</sequence>
<keyword evidence="5" id="KW-0597">Phosphoprotein</keyword>
<evidence type="ECO:0000256" key="13">
    <source>
        <dbReference type="ARBA" id="ARBA00023180"/>
    </source>
</evidence>
<evidence type="ECO:0000256" key="1">
    <source>
        <dbReference type="ARBA" id="ARBA00004141"/>
    </source>
</evidence>
<dbReference type="STRING" id="623744.A0A553RLL6"/>
<dbReference type="AlphaFoldDB" id="A0A553RLL6"/>
<dbReference type="InterPro" id="IPR036640">
    <property type="entry name" value="ABC1_TM_sf"/>
</dbReference>
<feature type="compositionally biased region" description="Basic and acidic residues" evidence="14">
    <location>
        <begin position="641"/>
        <end position="653"/>
    </location>
</feature>
<dbReference type="PROSITE" id="PS50893">
    <property type="entry name" value="ABC_TRANSPORTER_2"/>
    <property type="match status" value="2"/>
</dbReference>
<comment type="similarity">
    <text evidence="2">Belongs to the ABC transporter superfamily. ABCB family. Multidrug resistance exporter (TC 3.A.1.201) subfamily.</text>
</comment>
<feature type="transmembrane region" description="Helical" evidence="15">
    <location>
        <begin position="903"/>
        <end position="924"/>
    </location>
</feature>
<evidence type="ECO:0000259" key="16">
    <source>
        <dbReference type="PROSITE" id="PS50893"/>
    </source>
</evidence>
<evidence type="ECO:0000256" key="12">
    <source>
        <dbReference type="ARBA" id="ARBA00023136"/>
    </source>
</evidence>
<dbReference type="SUPFAM" id="SSF90123">
    <property type="entry name" value="ABC transporter transmembrane region"/>
    <property type="match status" value="2"/>
</dbReference>
<evidence type="ECO:0000256" key="11">
    <source>
        <dbReference type="ARBA" id="ARBA00022989"/>
    </source>
</evidence>
<dbReference type="CDD" id="cd18578">
    <property type="entry name" value="ABC_6TM_Pgp_ABCB1_D2_like"/>
    <property type="match status" value="1"/>
</dbReference>
<dbReference type="FunFam" id="3.40.50.300:FF:000302">
    <property type="entry name" value="ATP-binding cassette subfamily B member 5"/>
    <property type="match status" value="1"/>
</dbReference>
<dbReference type="SUPFAM" id="SSF52540">
    <property type="entry name" value="P-loop containing nucleoside triphosphate hydrolases"/>
    <property type="match status" value="2"/>
</dbReference>
<dbReference type="GO" id="GO:0005743">
    <property type="term" value="C:mitochondrial inner membrane"/>
    <property type="evidence" value="ECO:0007669"/>
    <property type="project" value="TreeGrafter"/>
</dbReference>
<dbReference type="PANTHER" id="PTHR43394">
    <property type="entry name" value="ATP-DEPENDENT PERMEASE MDL1, MITOCHONDRIAL"/>
    <property type="match status" value="1"/>
</dbReference>
<feature type="transmembrane region" description="Helical" evidence="15">
    <location>
        <begin position="789"/>
        <end position="810"/>
    </location>
</feature>
<dbReference type="Gene3D" id="3.40.50.300">
    <property type="entry name" value="P-loop containing nucleotide triphosphate hydrolases"/>
    <property type="match status" value="2"/>
</dbReference>
<feature type="transmembrane region" description="Helical" evidence="15">
    <location>
        <begin position="263"/>
        <end position="286"/>
    </location>
</feature>
<keyword evidence="7" id="KW-0677">Repeat</keyword>
<proteinExistence type="inferred from homology"/>
<evidence type="ECO:0000256" key="14">
    <source>
        <dbReference type="SAM" id="MobiDB-lite"/>
    </source>
</evidence>
<feature type="domain" description="ABC transmembrane type-1" evidence="17">
    <location>
        <begin position="22"/>
        <end position="327"/>
    </location>
</feature>